<dbReference type="RefSeq" id="WP_353540357.1">
    <property type="nucleotide sequence ID" value="NZ_BAABRN010000001.1"/>
</dbReference>
<organism evidence="1 2">
    <name type="scientific">Deinococcus xinjiangensis</name>
    <dbReference type="NCBI Taxonomy" id="457454"/>
    <lineage>
        <taxon>Bacteria</taxon>
        <taxon>Thermotogati</taxon>
        <taxon>Deinococcota</taxon>
        <taxon>Deinococci</taxon>
        <taxon>Deinococcales</taxon>
        <taxon>Deinococcaceae</taxon>
        <taxon>Deinococcus</taxon>
    </lineage>
</organism>
<sequence length="59" mass="6522">MSELAEIQQPTVLLKDPCQMCGADEGEPPHLCPYAEDIYRGDERCNCCDACTRECAADI</sequence>
<proteinExistence type="predicted"/>
<dbReference type="Proteomes" id="UP001458946">
    <property type="component" value="Unassembled WGS sequence"/>
</dbReference>
<evidence type="ECO:0000313" key="2">
    <source>
        <dbReference type="Proteomes" id="UP001458946"/>
    </source>
</evidence>
<evidence type="ECO:0000313" key="1">
    <source>
        <dbReference type="EMBL" id="GAA5500371.1"/>
    </source>
</evidence>
<protein>
    <recommendedName>
        <fullName evidence="3">4Fe-4S ferredoxin-type domain-containing protein</fullName>
    </recommendedName>
</protein>
<name>A0ABP9V540_9DEIO</name>
<accession>A0ABP9V540</accession>
<evidence type="ECO:0008006" key="3">
    <source>
        <dbReference type="Google" id="ProtNLM"/>
    </source>
</evidence>
<keyword evidence="2" id="KW-1185">Reference proteome</keyword>
<dbReference type="EMBL" id="BAABRN010000001">
    <property type="protein sequence ID" value="GAA5500371.1"/>
    <property type="molecule type" value="Genomic_DNA"/>
</dbReference>
<reference evidence="1 2" key="1">
    <citation type="submission" date="2024-02" db="EMBL/GenBank/DDBJ databases">
        <title>Deinococcus xinjiangensis NBRC 107630.</title>
        <authorList>
            <person name="Ichikawa N."/>
            <person name="Katano-Makiyama Y."/>
            <person name="Hidaka K."/>
        </authorList>
    </citation>
    <scope>NUCLEOTIDE SEQUENCE [LARGE SCALE GENOMIC DNA]</scope>
    <source>
        <strain evidence="1 2">NBRC 107630</strain>
    </source>
</reference>
<comment type="caution">
    <text evidence="1">The sequence shown here is derived from an EMBL/GenBank/DDBJ whole genome shotgun (WGS) entry which is preliminary data.</text>
</comment>
<gene>
    <name evidence="1" type="ORF">Dxin01_00092</name>
</gene>